<keyword evidence="2" id="KW-1185">Reference proteome</keyword>
<dbReference type="AlphaFoldDB" id="A0A6G7PV11"/>
<proteinExistence type="predicted"/>
<reference evidence="1 2" key="1">
    <citation type="submission" date="2020-02" db="EMBL/GenBank/DDBJ databases">
        <title>Genome analysis of Thermosulfuriphilus ammonigenes ST65T, an anaerobic thermophilic chemolithoautotrophic bacterium isolated from a deep-sea hydrothermal vent.</title>
        <authorList>
            <person name="Slobodkina G."/>
            <person name="Allioux M."/>
            <person name="Merkel A."/>
            <person name="Alain K."/>
            <person name="Jebbar M."/>
            <person name="Slobodkin A."/>
        </authorList>
    </citation>
    <scope>NUCLEOTIDE SEQUENCE [LARGE SCALE GENOMIC DNA]</scope>
    <source>
        <strain evidence="1 2">ST65</strain>
    </source>
</reference>
<accession>A0A6G7PV11</accession>
<evidence type="ECO:0000313" key="2">
    <source>
        <dbReference type="Proteomes" id="UP000502179"/>
    </source>
</evidence>
<name>A0A6G7PV11_9BACT</name>
<evidence type="ECO:0000313" key="1">
    <source>
        <dbReference type="EMBL" id="QIJ71361.1"/>
    </source>
</evidence>
<dbReference type="KEGG" id="tav:G4V39_03300"/>
<dbReference type="EMBL" id="CP048877">
    <property type="protein sequence ID" value="QIJ71361.1"/>
    <property type="molecule type" value="Genomic_DNA"/>
</dbReference>
<sequence length="280" mass="30722">MSKWILGCRLCFLTLLFCLPVKGYAIPLTANEVKTLKTEINILLQSIIVDTDVWILGTQFFGNIDGNLLYTSQTNNQGWIGVLSGSISGIPININYEGTLSSDPEISLDIDGTVGTDIWKGSAKGMINIGDKDPITQSVAVSINPLKQQLSVQGGVSNIICSWNISAIKDFDGDKKTKEGYFQIDTSIGVVEMPVIPSLAEIGTGFKLYQKSWLYESYIRGRVLIFFEKTKVVNKGNFSNPNNFPVTNKMEVSAEVPEPSTILLLFTGLCTSVVSFKKKE</sequence>
<dbReference type="RefSeq" id="WP_166031582.1">
    <property type="nucleotide sequence ID" value="NZ_CP048877.1"/>
</dbReference>
<organism evidence="1 2">
    <name type="scientific">Thermosulfuriphilus ammonigenes</name>
    <dbReference type="NCBI Taxonomy" id="1936021"/>
    <lineage>
        <taxon>Bacteria</taxon>
        <taxon>Pseudomonadati</taxon>
        <taxon>Thermodesulfobacteriota</taxon>
        <taxon>Thermodesulfobacteria</taxon>
        <taxon>Thermodesulfobacteriales</taxon>
        <taxon>Thermodesulfobacteriaceae</taxon>
        <taxon>Thermosulfuriphilus</taxon>
    </lineage>
</organism>
<protein>
    <submittedName>
        <fullName evidence="1">PEP-CTERM sorting domain-containing protein</fullName>
    </submittedName>
</protein>
<dbReference type="Proteomes" id="UP000502179">
    <property type="component" value="Chromosome"/>
</dbReference>
<gene>
    <name evidence="1" type="ORF">G4V39_03300</name>
</gene>
<dbReference type="NCBIfam" id="TIGR02595">
    <property type="entry name" value="PEP_CTERM"/>
    <property type="match status" value="1"/>
</dbReference>
<dbReference type="InterPro" id="IPR013424">
    <property type="entry name" value="Ice-binding_C"/>
</dbReference>